<keyword evidence="2" id="KW-1185">Reference proteome</keyword>
<name>A0ABV6IT94_9PROT</name>
<proteinExistence type="predicted"/>
<reference evidence="1 2" key="1">
    <citation type="submission" date="2024-09" db="EMBL/GenBank/DDBJ databases">
        <authorList>
            <person name="Sun Q."/>
            <person name="Mori K."/>
        </authorList>
    </citation>
    <scope>NUCLEOTIDE SEQUENCE [LARGE SCALE GENOMIC DNA]</scope>
    <source>
        <strain evidence="1 2">CCM 7468</strain>
    </source>
</reference>
<dbReference type="EMBL" id="JBHLVZ010000041">
    <property type="protein sequence ID" value="MFC0386820.1"/>
    <property type="molecule type" value="Genomic_DNA"/>
</dbReference>
<gene>
    <name evidence="1" type="ORF">ACFFIC_14880</name>
</gene>
<sequence length="145" mass="15417">MAETPSSSTPPMPLQSLSGFMRAGWSGSLLPVSNHPLSASGDCAADDFNPDAELISCCADHAKYMAAVKDAPDEAEDGPAWRAYEDNRDAISAAMPQTLAGMVAKARAAKLEATFWDSSENIDGTMGQPWAWDLVNSLLRLAGER</sequence>
<dbReference type="RefSeq" id="WP_377051664.1">
    <property type="nucleotide sequence ID" value="NZ_JBHLVZ010000041.1"/>
</dbReference>
<protein>
    <submittedName>
        <fullName evidence="1">Uncharacterized protein</fullName>
    </submittedName>
</protein>
<comment type="caution">
    <text evidence="1">The sequence shown here is derived from an EMBL/GenBank/DDBJ whole genome shotgun (WGS) entry which is preliminary data.</text>
</comment>
<evidence type="ECO:0000313" key="1">
    <source>
        <dbReference type="EMBL" id="MFC0386820.1"/>
    </source>
</evidence>
<organism evidence="1 2">
    <name type="scientific">Muricoccus vinaceus</name>
    <dbReference type="NCBI Taxonomy" id="424704"/>
    <lineage>
        <taxon>Bacteria</taxon>
        <taxon>Pseudomonadati</taxon>
        <taxon>Pseudomonadota</taxon>
        <taxon>Alphaproteobacteria</taxon>
        <taxon>Acetobacterales</taxon>
        <taxon>Roseomonadaceae</taxon>
        <taxon>Muricoccus</taxon>
    </lineage>
</organism>
<evidence type="ECO:0000313" key="2">
    <source>
        <dbReference type="Proteomes" id="UP001589789"/>
    </source>
</evidence>
<dbReference type="Proteomes" id="UP001589789">
    <property type="component" value="Unassembled WGS sequence"/>
</dbReference>
<accession>A0ABV6IT94</accession>